<name>A0A2P6RTK8_ROSCH</name>
<protein>
    <submittedName>
        <fullName evidence="1">Uncharacterized protein</fullName>
    </submittedName>
</protein>
<accession>A0A2P6RTK8</accession>
<reference evidence="1 2" key="1">
    <citation type="journal article" date="2018" name="Nat. Genet.">
        <title>The Rosa genome provides new insights in the design of modern roses.</title>
        <authorList>
            <person name="Bendahmane M."/>
        </authorList>
    </citation>
    <scope>NUCLEOTIDE SEQUENCE [LARGE SCALE GENOMIC DNA]</scope>
    <source>
        <strain evidence="2">cv. Old Blush</strain>
    </source>
</reference>
<proteinExistence type="predicted"/>
<keyword evidence="2" id="KW-1185">Reference proteome</keyword>
<comment type="caution">
    <text evidence="1">The sequence shown here is derived from an EMBL/GenBank/DDBJ whole genome shotgun (WGS) entry which is preliminary data.</text>
</comment>
<gene>
    <name evidence="1" type="ORF">RchiOBHm_Chr2g0125301</name>
</gene>
<sequence>MMTSAVPPSVFLHVCCSALLSFSFFFFFFLFLASFLVLPASILSTLSLPPLIAMETSPLTIESHSSSTVCTHQNTTTSPI</sequence>
<dbReference type="Gramene" id="PRQ49742">
    <property type="protein sequence ID" value="PRQ49742"/>
    <property type="gene ID" value="RchiOBHm_Chr2g0125301"/>
</dbReference>
<dbReference type="AlphaFoldDB" id="A0A2P6RTK8"/>
<evidence type="ECO:0000313" key="1">
    <source>
        <dbReference type="EMBL" id="PRQ49742.1"/>
    </source>
</evidence>
<dbReference type="EMBL" id="PDCK01000040">
    <property type="protein sequence ID" value="PRQ49742.1"/>
    <property type="molecule type" value="Genomic_DNA"/>
</dbReference>
<organism evidence="1 2">
    <name type="scientific">Rosa chinensis</name>
    <name type="common">China rose</name>
    <dbReference type="NCBI Taxonomy" id="74649"/>
    <lineage>
        <taxon>Eukaryota</taxon>
        <taxon>Viridiplantae</taxon>
        <taxon>Streptophyta</taxon>
        <taxon>Embryophyta</taxon>
        <taxon>Tracheophyta</taxon>
        <taxon>Spermatophyta</taxon>
        <taxon>Magnoliopsida</taxon>
        <taxon>eudicotyledons</taxon>
        <taxon>Gunneridae</taxon>
        <taxon>Pentapetalae</taxon>
        <taxon>rosids</taxon>
        <taxon>fabids</taxon>
        <taxon>Rosales</taxon>
        <taxon>Rosaceae</taxon>
        <taxon>Rosoideae</taxon>
        <taxon>Rosoideae incertae sedis</taxon>
        <taxon>Rosa</taxon>
    </lineage>
</organism>
<dbReference type="Proteomes" id="UP000238479">
    <property type="component" value="Chromosome 2"/>
</dbReference>
<evidence type="ECO:0000313" key="2">
    <source>
        <dbReference type="Proteomes" id="UP000238479"/>
    </source>
</evidence>